<feature type="transmembrane region" description="Helical" evidence="1">
    <location>
        <begin position="574"/>
        <end position="596"/>
    </location>
</feature>
<keyword evidence="1" id="KW-1133">Transmembrane helix</keyword>
<evidence type="ECO:0000259" key="2">
    <source>
        <dbReference type="Pfam" id="PF01433"/>
    </source>
</evidence>
<feature type="transmembrane region" description="Helical" evidence="1">
    <location>
        <begin position="100"/>
        <end position="125"/>
    </location>
</feature>
<gene>
    <name evidence="3" type="ORF">QO010_002665</name>
</gene>
<dbReference type="RefSeq" id="WP_307349865.1">
    <property type="nucleotide sequence ID" value="NZ_JAUSVS010000005.1"/>
</dbReference>
<dbReference type="InterPro" id="IPR027268">
    <property type="entry name" value="Peptidase_M4/M1_CTD_sf"/>
</dbReference>
<feature type="transmembrane region" description="Helical" evidence="1">
    <location>
        <begin position="175"/>
        <end position="195"/>
    </location>
</feature>
<dbReference type="Proteomes" id="UP001228905">
    <property type="component" value="Unassembled WGS sequence"/>
</dbReference>
<comment type="caution">
    <text evidence="3">The sequence shown here is derived from an EMBL/GenBank/DDBJ whole genome shotgun (WGS) entry which is preliminary data.</text>
</comment>
<feature type="transmembrane region" description="Helical" evidence="1">
    <location>
        <begin position="447"/>
        <end position="469"/>
    </location>
</feature>
<dbReference type="InterPro" id="IPR014782">
    <property type="entry name" value="Peptidase_M1_dom"/>
</dbReference>
<accession>A0ABU0IU46</accession>
<protein>
    <submittedName>
        <fullName evidence="3">Aminopeptidase N</fullName>
    </submittedName>
</protein>
<feature type="transmembrane region" description="Helical" evidence="1">
    <location>
        <begin position="536"/>
        <end position="553"/>
    </location>
</feature>
<dbReference type="Pfam" id="PF01433">
    <property type="entry name" value="Peptidase_M1"/>
    <property type="match status" value="1"/>
</dbReference>
<keyword evidence="1" id="KW-0812">Transmembrane</keyword>
<sequence length="1215" mass="136181">MFGKVAAFEFRYQIKNPVFWVSAGVFFLLTFGSVVIDQIRIGGGGNIHKNAPFAIAQTHLIWTIFYMFVSTAFVSNVIVRDDETGFGGILRSTRVKRFDYLYGRFAGAFAAAMLAYLAVPLAMVIGSFMPWVDKEVLGPLTLQPFLFSYFVLALPNILLTSALFFALATVTRSMMWTYVGVIGFLVVWTTANIMLDKPELEKLVALWEPLGFGAFGLITKYWTATERNALVPAVEGLLLYNRLFTLALSAAALALPMLFFHFTPGQLKGKRARQARIAAAAAPVGPPPEGAGVHHKPSFGLATAWAQLRVRTRLDMGQVFGSPAYLVLLGLGLFNSVGALWGVTDDTGYGGQIYPVTRALIPALMGSFSLIPMIIAIYYAGELVWRERDKKTHEIIDATPVPDWAFVAPKTLAISLVLISTLLISVVAGVAIQALKGFDTFELNKWLVWYVLPQAVDWVLVAVLAVFIQAISPHKFVGWGLMVLYLITSITFGNLGFDHILYNYGATPNDGGPGGMPMSDINGLGRFWIGAWVARAYWSAFAIVLLVLSYGLWRRGTEMRLWPRLRRLPRRLTGKAGVLFAIAVIGAAGLGCFIYVNTNVWNQYRTALDDDKWQADFEKVLLVQRHYDKVPQPKILSMKLEVDLRPHEPRLTTSGTYVLVNTTNAPLREVHVLFDRDLKVNGLSIEGARPKGNDPELARFNYRIFTFDQPMQPGEQRKMSFLTERSQRGFKNRGNEMRVVDNGTFVDSGEFTPQLGVWPGGGLQDRAKRRKYGLNPDLPVTPLGDVPSRQFNYLRHDADFMTSDITISTEADQTPIAPGKRVSDKVVGGRRVARFVTQAPVLPFFAIQSARYKVSREIWKGVELEVYYDPAHPYNVERMKTAMKTALDYYGTHFSPYQYDYMRFIEFPGYASFAQAFPGSMPWSENLFFVADYRDPEKIDMVTYVGSHEIGHQWWAYQVIGADQQGMTLLSETMAQYSALRVMKRLYGEDQIRKFLKYELNSYLRARGGQPLEEKPLNRVQGSQGYIHYRKGSLVMYRLAEEIGEDRVNHALSLFLQQHAFKGAPYPISSDLIALFRAEVPGDKAKQDLITDLFEKIVLYDVKVVSSTAKARKDGRFDVSIVVDARKLEADGKGKETARTMDEMVDVGVFTAQPGQKDFKKTSVLKLERRPIRTGRQTLTFTVDKRPTYVGVDPYNILIDRNSDDNVAKAGVNAG</sequence>
<dbReference type="SUPFAM" id="SSF55486">
    <property type="entry name" value="Metalloproteases ('zincins'), catalytic domain"/>
    <property type="match status" value="1"/>
</dbReference>
<dbReference type="EMBL" id="JAUSVS010000005">
    <property type="protein sequence ID" value="MDQ0464881.1"/>
    <property type="molecule type" value="Genomic_DNA"/>
</dbReference>
<evidence type="ECO:0000313" key="3">
    <source>
        <dbReference type="EMBL" id="MDQ0464881.1"/>
    </source>
</evidence>
<feature type="transmembrane region" description="Helical" evidence="1">
    <location>
        <begin position="319"/>
        <end position="341"/>
    </location>
</feature>
<feature type="transmembrane region" description="Helical" evidence="1">
    <location>
        <begin position="59"/>
        <end position="79"/>
    </location>
</feature>
<feature type="transmembrane region" description="Helical" evidence="1">
    <location>
        <begin position="361"/>
        <end position="381"/>
    </location>
</feature>
<name>A0ABU0IU46_9CAUL</name>
<dbReference type="PANTHER" id="PTHR43471">
    <property type="entry name" value="ABC TRANSPORTER PERMEASE"/>
    <property type="match status" value="1"/>
</dbReference>
<dbReference type="Pfam" id="PF12730">
    <property type="entry name" value="ABC2_membrane_4"/>
    <property type="match status" value="1"/>
</dbReference>
<keyword evidence="3" id="KW-0031">Aminopeptidase</keyword>
<keyword evidence="1" id="KW-0472">Membrane</keyword>
<feature type="transmembrane region" description="Helical" evidence="1">
    <location>
        <begin position="412"/>
        <end position="435"/>
    </location>
</feature>
<feature type="transmembrane region" description="Helical" evidence="1">
    <location>
        <begin position="145"/>
        <end position="168"/>
    </location>
</feature>
<keyword evidence="3" id="KW-0378">Hydrolase</keyword>
<dbReference type="Gene3D" id="1.10.390.10">
    <property type="entry name" value="Neutral Protease Domain 2"/>
    <property type="match status" value="1"/>
</dbReference>
<proteinExistence type="predicted"/>
<feature type="transmembrane region" description="Helical" evidence="1">
    <location>
        <begin position="18"/>
        <end position="39"/>
    </location>
</feature>
<dbReference type="GO" id="GO:0004177">
    <property type="term" value="F:aminopeptidase activity"/>
    <property type="evidence" value="ECO:0007669"/>
    <property type="project" value="UniProtKB-KW"/>
</dbReference>
<feature type="transmembrane region" description="Helical" evidence="1">
    <location>
        <begin position="476"/>
        <end position="497"/>
    </location>
</feature>
<feature type="transmembrane region" description="Helical" evidence="1">
    <location>
        <begin position="243"/>
        <end position="263"/>
    </location>
</feature>
<keyword evidence="4" id="KW-1185">Reference proteome</keyword>
<evidence type="ECO:0000313" key="4">
    <source>
        <dbReference type="Proteomes" id="UP001228905"/>
    </source>
</evidence>
<evidence type="ECO:0000256" key="1">
    <source>
        <dbReference type="SAM" id="Phobius"/>
    </source>
</evidence>
<organism evidence="3 4">
    <name type="scientific">Caulobacter ginsengisoli</name>
    <dbReference type="NCBI Taxonomy" id="400775"/>
    <lineage>
        <taxon>Bacteria</taxon>
        <taxon>Pseudomonadati</taxon>
        <taxon>Pseudomonadota</taxon>
        <taxon>Alphaproteobacteria</taxon>
        <taxon>Caulobacterales</taxon>
        <taxon>Caulobacteraceae</taxon>
        <taxon>Caulobacter</taxon>
    </lineage>
</organism>
<keyword evidence="3" id="KW-0645">Protease</keyword>
<feature type="domain" description="Peptidase M1 membrane alanine aminopeptidase" evidence="2">
    <location>
        <begin position="884"/>
        <end position="1064"/>
    </location>
</feature>
<reference evidence="3 4" key="1">
    <citation type="submission" date="2023-07" db="EMBL/GenBank/DDBJ databases">
        <title>Genomic Encyclopedia of Type Strains, Phase IV (KMG-IV): sequencing the most valuable type-strain genomes for metagenomic binning, comparative biology and taxonomic classification.</title>
        <authorList>
            <person name="Goeker M."/>
        </authorList>
    </citation>
    <scope>NUCLEOTIDE SEQUENCE [LARGE SCALE GENOMIC DNA]</scope>
    <source>
        <strain evidence="3 4">DSM 18695</strain>
    </source>
</reference>